<evidence type="ECO:0000313" key="3">
    <source>
        <dbReference type="Proteomes" id="UP001207930"/>
    </source>
</evidence>
<dbReference type="RefSeq" id="WP_264503831.1">
    <property type="nucleotide sequence ID" value="NZ_JAPDDS010000030.1"/>
</dbReference>
<accession>A0ABT3FXY8</accession>
<feature type="signal peptide" evidence="1">
    <location>
        <begin position="1"/>
        <end position="20"/>
    </location>
</feature>
<evidence type="ECO:0000313" key="2">
    <source>
        <dbReference type="EMBL" id="MCW1887875.1"/>
    </source>
</evidence>
<organism evidence="2 3">
    <name type="scientific">Luteolibacter flavescens</name>
    <dbReference type="NCBI Taxonomy" id="1859460"/>
    <lineage>
        <taxon>Bacteria</taxon>
        <taxon>Pseudomonadati</taxon>
        <taxon>Verrucomicrobiota</taxon>
        <taxon>Verrucomicrobiia</taxon>
        <taxon>Verrucomicrobiales</taxon>
        <taxon>Verrucomicrobiaceae</taxon>
        <taxon>Luteolibacter</taxon>
    </lineage>
</organism>
<name>A0ABT3FXY8_9BACT</name>
<evidence type="ECO:0000256" key="1">
    <source>
        <dbReference type="SAM" id="SignalP"/>
    </source>
</evidence>
<sequence length="444" mass="49324">MSPLRIILPLLLLTALPAAARLGETRAQCDTRYGKPVAFTTRSGNPIYLKGGQEIVVGFLDDKAIFIRFSKLAPGAKESDIPLDSDKTAQLSEAEMDVLLKANAATFKWTRQPDEDGADIVWSLSDGKCRATYADRTLDIENQPAFEKWVADFNLKRAAAIPSLGDSRAAVDKRCGKPVKTDDDGDVTYVKGSFEIVITFWNDKVGRMRFQSSELEKDLFDPDKQRPAALYRDEIKAALQASAGDSEWEESEQTEDFWNRADNKAYASYDLDSYTLSVTDEDFYEYKSAKEKKEAEKALMHFGAIGMPRPACDKMLGKPVTTLADGQIAYHKAGFAILVTFWKDEAAQIVFTKIDAEAPDADAENRDSISWVERDVLLEVNGNGSKWVKSKGSDNGRTTSLRADEKVVAVHDSKEKTLTLYKTAYIGQLNKELNDKGTEALEGF</sequence>
<dbReference type="EMBL" id="JAPDDS010000030">
    <property type="protein sequence ID" value="MCW1887875.1"/>
    <property type="molecule type" value="Genomic_DNA"/>
</dbReference>
<proteinExistence type="predicted"/>
<dbReference type="Proteomes" id="UP001207930">
    <property type="component" value="Unassembled WGS sequence"/>
</dbReference>
<gene>
    <name evidence="2" type="ORF">OKA04_24290</name>
</gene>
<protein>
    <submittedName>
        <fullName evidence="2">Uncharacterized protein</fullName>
    </submittedName>
</protein>
<reference evidence="2 3" key="1">
    <citation type="submission" date="2022-10" db="EMBL/GenBank/DDBJ databases">
        <title>Luteolibacter flavescens strain MCCC 1K03193, whole genome shotgun sequencing project.</title>
        <authorList>
            <person name="Zhao G."/>
            <person name="Shen L."/>
        </authorList>
    </citation>
    <scope>NUCLEOTIDE SEQUENCE [LARGE SCALE GENOMIC DNA]</scope>
    <source>
        <strain evidence="2 3">MCCC 1K03193</strain>
    </source>
</reference>
<keyword evidence="1" id="KW-0732">Signal</keyword>
<feature type="chain" id="PRO_5045288230" evidence="1">
    <location>
        <begin position="21"/>
        <end position="444"/>
    </location>
</feature>
<comment type="caution">
    <text evidence="2">The sequence shown here is derived from an EMBL/GenBank/DDBJ whole genome shotgun (WGS) entry which is preliminary data.</text>
</comment>
<keyword evidence="3" id="KW-1185">Reference proteome</keyword>